<organism evidence="2 3">
    <name type="scientific">Methanobrevibacter oralis</name>
    <dbReference type="NCBI Taxonomy" id="66851"/>
    <lineage>
        <taxon>Archaea</taxon>
        <taxon>Methanobacteriati</taxon>
        <taxon>Methanobacteriota</taxon>
        <taxon>Methanomada group</taxon>
        <taxon>Methanobacteria</taxon>
        <taxon>Methanobacteriales</taxon>
        <taxon>Methanobacteriaceae</taxon>
        <taxon>Methanobrevibacter</taxon>
    </lineage>
</organism>
<sequence length="71" mass="7717">MINSTSAAIISFILPGIGQIIQGETKIGLKLFAIFIILNLIIFYAHLGFGGTIISFIYSSFAAYNAYNIKV</sequence>
<comment type="caution">
    <text evidence="2">The sequence shown here is derived from an EMBL/GenBank/DDBJ whole genome shotgun (WGS) entry which is preliminary data.</text>
</comment>
<gene>
    <name evidence="2" type="ORF">MBORA_08270</name>
</gene>
<dbReference type="Proteomes" id="UP000077428">
    <property type="component" value="Unassembled WGS sequence"/>
</dbReference>
<accession>A0A166BE93</accession>
<evidence type="ECO:0008006" key="4">
    <source>
        <dbReference type="Google" id="ProtNLM"/>
    </source>
</evidence>
<evidence type="ECO:0000256" key="1">
    <source>
        <dbReference type="SAM" id="Phobius"/>
    </source>
</evidence>
<name>A0A166BE93_METOA</name>
<dbReference type="OrthoDB" id="78251at2157"/>
<proteinExistence type="predicted"/>
<keyword evidence="1" id="KW-1133">Transmembrane helix</keyword>
<dbReference type="PATRIC" id="fig|66851.6.peg.908"/>
<keyword evidence="1" id="KW-0472">Membrane</keyword>
<keyword evidence="3" id="KW-1185">Reference proteome</keyword>
<reference evidence="3" key="1">
    <citation type="journal article" date="2016" name="Genome Announc.">
        <title>Draft Genome Sequences of Methanobrevibacter curvatus DSM11111, Methanobrevibacter cuticularis DSM11139, Methanobrevibacter filiformis DSM11501, and Methanobrevibacter oralis DSM7256.</title>
        <authorList>
            <person name="Poehlein A."/>
            <person name="Seedorf H."/>
        </authorList>
    </citation>
    <scope>NUCLEOTIDE SEQUENCE [LARGE SCALE GENOMIC DNA]</scope>
    <source>
        <strain evidence="3">DSM 7256 / JCM 30027 / ZR</strain>
    </source>
</reference>
<feature type="transmembrane region" description="Helical" evidence="1">
    <location>
        <begin position="34"/>
        <end position="58"/>
    </location>
</feature>
<evidence type="ECO:0000313" key="2">
    <source>
        <dbReference type="EMBL" id="KZX13222.1"/>
    </source>
</evidence>
<keyword evidence="1" id="KW-0812">Transmembrane</keyword>
<evidence type="ECO:0000313" key="3">
    <source>
        <dbReference type="Proteomes" id="UP000077428"/>
    </source>
</evidence>
<dbReference type="AlphaFoldDB" id="A0A166BE93"/>
<dbReference type="RefSeq" id="WP_042694428.1">
    <property type="nucleotide sequence ID" value="NZ_CABMAB010000036.1"/>
</dbReference>
<protein>
    <recommendedName>
        <fullName evidence="4">TM2 domain protein</fullName>
    </recommendedName>
</protein>
<dbReference type="EMBL" id="LWMU01000056">
    <property type="protein sequence ID" value="KZX13222.1"/>
    <property type="molecule type" value="Genomic_DNA"/>
</dbReference>